<dbReference type="PANTHER" id="PTHR42535">
    <property type="entry name" value="OOKINETE PROTEIN, PUTATIVE-RELATED"/>
    <property type="match status" value="1"/>
</dbReference>
<dbReference type="Gene3D" id="2.60.120.200">
    <property type="match status" value="3"/>
</dbReference>
<keyword evidence="1" id="KW-0472">Membrane</keyword>
<evidence type="ECO:0008006" key="4">
    <source>
        <dbReference type="Google" id="ProtNLM"/>
    </source>
</evidence>
<feature type="transmembrane region" description="Helical" evidence="1">
    <location>
        <begin position="1337"/>
        <end position="1359"/>
    </location>
</feature>
<evidence type="ECO:0000313" key="2">
    <source>
        <dbReference type="EMBL" id="MDP5136683.1"/>
    </source>
</evidence>
<sequence>MTSIQESASHVGGQVFLVANLRDFPTDNFSISFWTNKSTPLFYGAFDSGSTMGDTQTFLEIDVSPGSINVNFAGGGTTFSLAVTDIAASHHYMLCFKATEQGYDVSGYINAIHISTQSVELNNSNNQPMRVQKIGALYIGNRAPDPSQDGQLNGIEASRGVISELHIYENTLSNEQVTQDALGIKPDGVTAYANMPLDVQHYERLRGKWIDIVNDEYSAYDQIRTDNNPTVFADRNYTHFPTQDRTIAFWVRCSDNASGTLISYGDVQNSDHPNDGGSEWQLSEPLGLRLGNISSGLNIALGDWCHIAIVEDAQAKTLVFYLNGVASESQSANGYISGVIADQPLVIGAKKATDDDSSIFTGDIAAMRIWSRALNAHEIADFANGLIPLSASDALTDYLPFGADESESSSLGSRGTYPPFKINEPQYPLLSTDASTHELQVGAERGGMQTKNITALSGSNLSVECWMRSDSAGTLLCLNNDSSTALLKLARKDAQLSIVISNTAPNSSTEYAIEVEQILLSDWHHIAITVSDTTVSAYIDGQQALAESVSPVNPLSAFDNAKLCIGVAAAGETVANASVAEARLWNRPLAVGEIRLRMHHELTQNAFGLSGRWAFENSLGRDTSGKDNHLYAVSKPEFALLQDLDLEPIGSSYLVSQVSLIQDYHFAEGEDGAVTERSCYRVNVFAYNENDQPLTGVALAISIQPEPGNPNTQASLLSEDTGQSTEHPIDVNQPYMLTTNANGCISFALEATDLIAPVLRVKAPFMDQDHALLIFPDRQAHHALANITEEELLNKEVVMNAGEAPKKFLDDKYKNSAPGVVDAIHRFMGTAIEKAPQSSNPVVRPVPQRLLQRVTPNVRRYESATASPDAYNASNDVISGYAVDATHTHISRSLSVNDMADWQLDVVDDEGNFEIHPITVANRAGSLPDINNVEGKDEFTRALLSLKQSRERSEPLNTYVQLIQILDQQDRERGFFSDLLDAISSAKKFVVSTIEHTFENVLDAIKVAVVYVYESATKVVAYALHTIEHAITAVTGLLNKVGATVMGAINFIKALFDWDDIKESRQFIEVILKSSLAATQAKLDDIHINIDNYLSDFEGKAIAQIESLKSTKSEQPGILNSHSSGDRQNVKSSYVSNLLTNHIHKADMPGSANHSVDVNPTLDFNQIKLEHGDKLTHIQQVSGSTELFSNAAPSLSTVFDRVLDLLESIVKGAVEVAKAGLDWMFKSLKKLLDDLDALLKYPIKIPLVTRLYENIIINDGSKLTGYGLASLIGAIPTTIMYKLATGETHGPFKGDNVDDYEHLITDHAEFLVSRHTENTNENATRTATEVNTHKYKAGLGLGGTFLGFVAISGVLNLIATDKQALSPVSPTYNKIAFGINGLFQLTQFPLASSFALNEGGLTGNGTAIAGLEETIWGLQFFPWVLDGISAFENPASPYQNFGTVYKVGMLVFGLVHMGLFFTVFGLEINDPNITDKEDVIAKIIGNVSSCIPELTAAMPASMSDKKFVINLVSYAVWEMMNVARYATEARKEVVFSAH</sequence>
<organism evidence="2 3">
    <name type="scientific">Rheinheimera baltica</name>
    <dbReference type="NCBI Taxonomy" id="67576"/>
    <lineage>
        <taxon>Bacteria</taxon>
        <taxon>Pseudomonadati</taxon>
        <taxon>Pseudomonadota</taxon>
        <taxon>Gammaproteobacteria</taxon>
        <taxon>Chromatiales</taxon>
        <taxon>Chromatiaceae</taxon>
        <taxon>Rheinheimera</taxon>
    </lineage>
</organism>
<dbReference type="PANTHER" id="PTHR42535:SF2">
    <property type="entry name" value="CHROMOSOME UNDETERMINED SCAFFOLD_146, WHOLE GENOME SHOTGUN SEQUENCE"/>
    <property type="match status" value="1"/>
</dbReference>
<dbReference type="RefSeq" id="WP_305976119.1">
    <property type="nucleotide sequence ID" value="NZ_JAPJDZ010000029.1"/>
</dbReference>
<keyword evidence="1" id="KW-0812">Transmembrane</keyword>
<keyword evidence="3" id="KW-1185">Reference proteome</keyword>
<keyword evidence="1" id="KW-1133">Transmembrane helix</keyword>
<evidence type="ECO:0000256" key="1">
    <source>
        <dbReference type="SAM" id="Phobius"/>
    </source>
</evidence>
<dbReference type="Pfam" id="PF13385">
    <property type="entry name" value="Laminin_G_3"/>
    <property type="match status" value="2"/>
</dbReference>
<gene>
    <name evidence="2" type="ORF">ORJ04_12065</name>
</gene>
<evidence type="ECO:0000313" key="3">
    <source>
        <dbReference type="Proteomes" id="UP001231109"/>
    </source>
</evidence>
<dbReference type="Proteomes" id="UP001231109">
    <property type="component" value="Unassembled WGS sequence"/>
</dbReference>
<comment type="caution">
    <text evidence="2">The sequence shown here is derived from an EMBL/GenBank/DDBJ whole genome shotgun (WGS) entry which is preliminary data.</text>
</comment>
<feature type="transmembrane region" description="Helical" evidence="1">
    <location>
        <begin position="1447"/>
        <end position="1466"/>
    </location>
</feature>
<dbReference type="EMBL" id="JAPJDZ010000029">
    <property type="protein sequence ID" value="MDP5136683.1"/>
    <property type="molecule type" value="Genomic_DNA"/>
</dbReference>
<proteinExistence type="predicted"/>
<accession>A0ABT9I0H3</accession>
<dbReference type="SUPFAM" id="SSF49899">
    <property type="entry name" value="Concanavalin A-like lectins/glucanases"/>
    <property type="match status" value="3"/>
</dbReference>
<dbReference type="InterPro" id="IPR013320">
    <property type="entry name" value="ConA-like_dom_sf"/>
</dbReference>
<protein>
    <recommendedName>
        <fullName evidence="4">LamG-like jellyroll fold domain-containing protein</fullName>
    </recommendedName>
</protein>
<name>A0ABT9I0H3_9GAMM</name>
<reference evidence="2 3" key="1">
    <citation type="submission" date="2022-11" db="EMBL/GenBank/DDBJ databases">
        <title>Viruses from the air-sea interface of a natural surface slick.</title>
        <authorList>
            <person name="Rahlff J."/>
            <person name="Holmfeldt K."/>
        </authorList>
    </citation>
    <scope>NUCLEOTIDE SEQUENCE [LARGE SCALE GENOMIC DNA]</scope>
    <source>
        <strain evidence="2 3">SMS4</strain>
    </source>
</reference>